<dbReference type="CDD" id="cd02037">
    <property type="entry name" value="Mrp_NBP35"/>
    <property type="match status" value="1"/>
</dbReference>
<evidence type="ECO:0000256" key="2">
    <source>
        <dbReference type="ARBA" id="ARBA00004496"/>
    </source>
</evidence>
<dbReference type="PROSITE" id="PS01215">
    <property type="entry name" value="MRP"/>
    <property type="match status" value="1"/>
</dbReference>
<dbReference type="InterPro" id="IPR027417">
    <property type="entry name" value="P-loop_NTPase"/>
</dbReference>
<dbReference type="GO" id="GO:0005634">
    <property type="term" value="C:nucleus"/>
    <property type="evidence" value="ECO:0007669"/>
    <property type="project" value="UniProtKB-SubCell"/>
</dbReference>
<comment type="similarity">
    <text evidence="11">Belongs to the Mrp/NBP35 ATP-binding proteins family. NUBP1/NBP35 subfamily.</text>
</comment>
<keyword evidence="4 11" id="KW-0963">Cytoplasm</keyword>
<accession>A0A182J080</accession>
<comment type="cofactor">
    <cofactor evidence="11">
        <name>[4Fe-4S] cluster</name>
        <dbReference type="ChEBI" id="CHEBI:49883"/>
    </cofactor>
    <text evidence="11">Binds 4 [4Fe-4S] clusters per heterotetramer. Contains two stable clusters in the N-termini of NUBP1 and two labile, bridging clusters between subunits of the NUBP1-NUBP2 heterotetramer.</text>
</comment>
<evidence type="ECO:0000256" key="4">
    <source>
        <dbReference type="ARBA" id="ARBA00022490"/>
    </source>
</evidence>
<dbReference type="Pfam" id="PF10609">
    <property type="entry name" value="ParA"/>
    <property type="match status" value="1"/>
</dbReference>
<evidence type="ECO:0000256" key="5">
    <source>
        <dbReference type="ARBA" id="ARBA00022723"/>
    </source>
</evidence>
<dbReference type="InterPro" id="IPR019591">
    <property type="entry name" value="Mrp/NBP35_ATP-bd"/>
</dbReference>
<dbReference type="FunFam" id="3.40.50.300:FF:000427">
    <property type="entry name" value="Cytosolic Fe-S cluster assembly factor NUBP1"/>
    <property type="match status" value="1"/>
</dbReference>
<organism evidence="13">
    <name type="scientific">Anopheles atroparvus</name>
    <name type="common">European mosquito</name>
    <dbReference type="NCBI Taxonomy" id="41427"/>
    <lineage>
        <taxon>Eukaryota</taxon>
        <taxon>Metazoa</taxon>
        <taxon>Ecdysozoa</taxon>
        <taxon>Arthropoda</taxon>
        <taxon>Hexapoda</taxon>
        <taxon>Insecta</taxon>
        <taxon>Pterygota</taxon>
        <taxon>Neoptera</taxon>
        <taxon>Endopterygota</taxon>
        <taxon>Diptera</taxon>
        <taxon>Nematocera</taxon>
        <taxon>Culicoidea</taxon>
        <taxon>Culicidae</taxon>
        <taxon>Anophelinae</taxon>
        <taxon>Anopheles</taxon>
    </lineage>
</organism>
<evidence type="ECO:0000256" key="8">
    <source>
        <dbReference type="ARBA" id="ARBA00023004"/>
    </source>
</evidence>
<keyword evidence="7 11" id="KW-0067">ATP-binding</keyword>
<dbReference type="STRING" id="41427.A0A182J080"/>
<feature type="binding site" evidence="11">
    <location>
        <position position="37"/>
    </location>
    <ligand>
        <name>[4Fe-4S] cluster</name>
        <dbReference type="ChEBI" id="CHEBI:49883"/>
        <label>1</label>
    </ligand>
</feature>
<dbReference type="InterPro" id="IPR028601">
    <property type="entry name" value="NUBP1/Nbp35"/>
</dbReference>
<comment type="subcellular location">
    <subcellularLocation>
        <location evidence="2 11">Cytoplasm</location>
    </subcellularLocation>
    <subcellularLocation>
        <location evidence="1">Nucleus</location>
    </subcellularLocation>
</comment>
<feature type="binding site" evidence="11">
    <location>
        <begin position="76"/>
        <end position="83"/>
    </location>
    <ligand>
        <name>ATP</name>
        <dbReference type="ChEBI" id="CHEBI:30616"/>
    </ligand>
</feature>
<dbReference type="EnsemblMetazoa" id="AATE008856-RA">
    <property type="protein sequence ID" value="AATE008856-PA.1"/>
    <property type="gene ID" value="AATE008856"/>
</dbReference>
<comment type="subunit">
    <text evidence="11">Heterotetramer of 2 NUBP1 and 2 NUBP2 chains.</text>
</comment>
<comment type="function">
    <text evidence="10">Component of the cytosolic iron-sulfur (Fe/S) protein assembly (CIA) machinery. Required for maturation of extramitochondrial Fe-S proteins. The NUBP1-NUBP2 heterotetramer forms a Fe-S scaffold complex, mediating the de novo assembly of an Fe-S cluster and its transfer to target apoproteins. Implicated in the regulation of centrosome duplication. Negatively regulates cilium formation and structure.</text>
</comment>
<dbReference type="HAMAP" id="MF_03038">
    <property type="entry name" value="NUBP1"/>
    <property type="match status" value="1"/>
</dbReference>
<evidence type="ECO:0000256" key="11">
    <source>
        <dbReference type="HAMAP-Rule" id="MF_03038"/>
    </source>
</evidence>
<feature type="binding site" evidence="11">
    <location>
        <position position="40"/>
    </location>
    <ligand>
        <name>[4Fe-4S] cluster</name>
        <dbReference type="ChEBI" id="CHEBI:49883"/>
        <label>1</label>
    </ligand>
</feature>
<keyword evidence="9 11" id="KW-0411">Iron-sulfur</keyword>
<evidence type="ECO:0000256" key="1">
    <source>
        <dbReference type="ARBA" id="ARBA00004123"/>
    </source>
</evidence>
<dbReference type="HAMAP" id="MF_02040">
    <property type="entry name" value="Mrp_NBP35"/>
    <property type="match status" value="1"/>
</dbReference>
<feature type="binding site" evidence="11">
    <location>
        <position position="23"/>
    </location>
    <ligand>
        <name>[4Fe-4S] cluster</name>
        <dbReference type="ChEBI" id="CHEBI:49883"/>
        <label>1</label>
    </ligand>
</feature>
<feature type="binding site" evidence="11">
    <location>
        <position position="46"/>
    </location>
    <ligand>
        <name>[4Fe-4S] cluster</name>
        <dbReference type="ChEBI" id="CHEBI:49883"/>
        <label>1</label>
    </ligand>
</feature>
<feature type="compositionally biased region" description="Low complexity" evidence="12">
    <location>
        <begin position="1"/>
        <end position="13"/>
    </location>
</feature>
<evidence type="ECO:0000256" key="12">
    <source>
        <dbReference type="SAM" id="MobiDB-lite"/>
    </source>
</evidence>
<feature type="region of interest" description="Disordered" evidence="12">
    <location>
        <begin position="1"/>
        <end position="34"/>
    </location>
</feature>
<evidence type="ECO:0000256" key="10">
    <source>
        <dbReference type="ARBA" id="ARBA00054528"/>
    </source>
</evidence>
<evidence type="ECO:0000256" key="3">
    <source>
        <dbReference type="ARBA" id="ARBA00022485"/>
    </source>
</evidence>
<dbReference type="GO" id="GO:0046872">
    <property type="term" value="F:metal ion binding"/>
    <property type="evidence" value="ECO:0007669"/>
    <property type="project" value="UniProtKB-KW"/>
</dbReference>
<keyword evidence="5 11" id="KW-0479">Metal-binding</keyword>
<dbReference type="GO" id="GO:0005829">
    <property type="term" value="C:cytosol"/>
    <property type="evidence" value="ECO:0007669"/>
    <property type="project" value="TreeGrafter"/>
</dbReference>
<evidence type="ECO:0000256" key="7">
    <source>
        <dbReference type="ARBA" id="ARBA00022840"/>
    </source>
</evidence>
<feature type="binding site" evidence="11">
    <location>
        <position position="251"/>
    </location>
    <ligand>
        <name>[4Fe-4S] cluster</name>
        <dbReference type="ChEBI" id="CHEBI:49883"/>
        <label>2</label>
        <note>ligand shared with heterodimeric partner</note>
    </ligand>
</feature>
<evidence type="ECO:0000256" key="9">
    <source>
        <dbReference type="ARBA" id="ARBA00023014"/>
    </source>
</evidence>
<reference evidence="13" key="1">
    <citation type="submission" date="2022-08" db="UniProtKB">
        <authorList>
            <consortium name="EnsemblMetazoa"/>
        </authorList>
    </citation>
    <scope>IDENTIFICATION</scope>
    <source>
        <strain evidence="13">EBRO</strain>
    </source>
</reference>
<dbReference type="PANTHER" id="PTHR23264:SF35">
    <property type="entry name" value="CYTOSOLIC FE-S CLUSTER ASSEMBLY FACTOR NUBP1"/>
    <property type="match status" value="1"/>
</dbReference>
<dbReference type="VEuPathDB" id="VectorBase:AATE008856"/>
<keyword evidence="3 11" id="KW-0004">4Fe-4S</keyword>
<proteinExistence type="inferred from homology"/>
<dbReference type="GO" id="GO:0051539">
    <property type="term" value="F:4 iron, 4 sulfur cluster binding"/>
    <property type="evidence" value="ECO:0007669"/>
    <property type="project" value="UniProtKB-UniRule"/>
</dbReference>
<feature type="binding site" evidence="11">
    <location>
        <position position="254"/>
    </location>
    <ligand>
        <name>[4Fe-4S] cluster</name>
        <dbReference type="ChEBI" id="CHEBI:49883"/>
        <label>2</label>
        <note>ligand shared with heterodimeric partner</note>
    </ligand>
</feature>
<protein>
    <recommendedName>
        <fullName evidence="11">Cytosolic Fe-S cluster assembly factor NUBP1 homolog</fullName>
    </recommendedName>
</protein>
<evidence type="ECO:0000313" key="13">
    <source>
        <dbReference type="EnsemblMetazoa" id="AATE008856-PA.1"/>
    </source>
</evidence>
<keyword evidence="6 11" id="KW-0547">Nucleotide-binding</keyword>
<keyword evidence="8 11" id="KW-0408">Iron</keyword>
<name>A0A182J080_ANOAO</name>
<dbReference type="GO" id="GO:0016226">
    <property type="term" value="P:iron-sulfur cluster assembly"/>
    <property type="evidence" value="ECO:0007669"/>
    <property type="project" value="UniProtKB-UniRule"/>
</dbReference>
<dbReference type="PANTHER" id="PTHR23264">
    <property type="entry name" value="NUCLEOTIDE-BINDING PROTEIN NBP35 YEAST -RELATED"/>
    <property type="match status" value="1"/>
</dbReference>
<dbReference type="InterPro" id="IPR033756">
    <property type="entry name" value="YlxH/NBP35"/>
</dbReference>
<dbReference type="Gene3D" id="3.40.50.300">
    <property type="entry name" value="P-loop containing nucleotide triphosphate hydrolases"/>
    <property type="match status" value="1"/>
</dbReference>
<dbReference type="AlphaFoldDB" id="A0A182J080"/>
<evidence type="ECO:0000256" key="6">
    <source>
        <dbReference type="ARBA" id="ARBA00022741"/>
    </source>
</evidence>
<dbReference type="GO" id="GO:0005524">
    <property type="term" value="F:ATP binding"/>
    <property type="evidence" value="ECO:0007669"/>
    <property type="project" value="UniProtKB-KW"/>
</dbReference>
<dbReference type="GO" id="GO:0140663">
    <property type="term" value="F:ATP-dependent FeS chaperone activity"/>
    <property type="evidence" value="ECO:0007669"/>
    <property type="project" value="InterPro"/>
</dbReference>
<dbReference type="InterPro" id="IPR000808">
    <property type="entry name" value="Mrp-like_CS"/>
</dbReference>
<dbReference type="SUPFAM" id="SSF52540">
    <property type="entry name" value="P-loop containing nucleoside triphosphate hydrolases"/>
    <property type="match status" value="1"/>
</dbReference>
<sequence>MSSASTATTTTTTNVPSDAPAHCPGTQSEDAGKASACAGCPNQQLCSTGPKGPDPAIALVKEKLADVRNKLLVLSGKGGVGKSTVTALLSRAMAHRNPEQNFGVLDIDICGPSQPRVLGVLGEQVHQSGSGWSPVYIEDNLSLMSIGFLLGSPDDAIIWRGPKKNGMIRQFLTEVDWGQLDYLLLDTPPGTSDEHLSATTFLKGTEGAWGAILVTTPQEVALLDVRKEISFCKKLAIPVAGVVENMSGFVCPKCTTESTIFPARTGGAEQMCTEMEVPYLGKLPLDPRLTKCCDEGKDFITEFPSSPAVKALDEIVIKVQQFFDQAKNQQ</sequence>